<name>A0ABS5JUV1_9BACT</name>
<feature type="transmembrane region" description="Helical" evidence="1">
    <location>
        <begin position="164"/>
        <end position="182"/>
    </location>
</feature>
<organism evidence="2 3">
    <name type="scientific">Carboxylicivirga linearis</name>
    <dbReference type="NCBI Taxonomy" id="1628157"/>
    <lineage>
        <taxon>Bacteria</taxon>
        <taxon>Pseudomonadati</taxon>
        <taxon>Bacteroidota</taxon>
        <taxon>Bacteroidia</taxon>
        <taxon>Marinilabiliales</taxon>
        <taxon>Marinilabiliaceae</taxon>
        <taxon>Carboxylicivirga</taxon>
    </lineage>
</organism>
<gene>
    <name evidence="2" type="ORF">KEM10_10340</name>
</gene>
<protein>
    <submittedName>
        <fullName evidence="2">Uncharacterized protein</fullName>
    </submittedName>
</protein>
<keyword evidence="3" id="KW-1185">Reference proteome</keyword>
<dbReference type="Proteomes" id="UP000708576">
    <property type="component" value="Unassembled WGS sequence"/>
</dbReference>
<evidence type="ECO:0000313" key="2">
    <source>
        <dbReference type="EMBL" id="MBS2098677.1"/>
    </source>
</evidence>
<comment type="caution">
    <text evidence="2">The sequence shown here is derived from an EMBL/GenBank/DDBJ whole genome shotgun (WGS) entry which is preliminary data.</text>
</comment>
<evidence type="ECO:0000313" key="3">
    <source>
        <dbReference type="Proteomes" id="UP000708576"/>
    </source>
</evidence>
<sequence length="231" mass="26528">METIIIILFILATLVFGIQLSFFSKPGVLLAWLSIVGIYTWGMHTVAIEQSYDLLRSHLQNNDRMIDFVVFLVIDAILGALLAIYMIRNHYGEKVKRFFKFSIYFPGLIVFPALFYFESLIYLNISGIDFKVMAIAIAIIFIVAIGGVQLLFRKSMPEVELRIEMKFFMHIFQLMGAIILSIKYLGLPVTKSPDHNIYSFEYIFILVAVVAIIALGVVWKCFQIKRKITHL</sequence>
<accession>A0ABS5JUV1</accession>
<keyword evidence="1" id="KW-1133">Transmembrane helix</keyword>
<feature type="transmembrane region" description="Helical" evidence="1">
    <location>
        <begin position="132"/>
        <end position="152"/>
    </location>
</feature>
<evidence type="ECO:0000256" key="1">
    <source>
        <dbReference type="SAM" id="Phobius"/>
    </source>
</evidence>
<feature type="transmembrane region" description="Helical" evidence="1">
    <location>
        <begin position="6"/>
        <end position="23"/>
    </location>
</feature>
<keyword evidence="1" id="KW-0812">Transmembrane</keyword>
<feature type="transmembrane region" description="Helical" evidence="1">
    <location>
        <begin position="202"/>
        <end position="222"/>
    </location>
</feature>
<dbReference type="RefSeq" id="WP_212215921.1">
    <property type="nucleotide sequence ID" value="NZ_JAGUCO010000006.1"/>
</dbReference>
<keyword evidence="1" id="KW-0472">Membrane</keyword>
<feature type="transmembrane region" description="Helical" evidence="1">
    <location>
        <begin position="30"/>
        <end position="48"/>
    </location>
</feature>
<feature type="transmembrane region" description="Helical" evidence="1">
    <location>
        <begin position="68"/>
        <end position="86"/>
    </location>
</feature>
<feature type="transmembrane region" description="Helical" evidence="1">
    <location>
        <begin position="98"/>
        <end position="117"/>
    </location>
</feature>
<proteinExistence type="predicted"/>
<dbReference type="EMBL" id="JAGUCO010000006">
    <property type="protein sequence ID" value="MBS2098677.1"/>
    <property type="molecule type" value="Genomic_DNA"/>
</dbReference>
<reference evidence="2 3" key="1">
    <citation type="journal article" date="2015" name="Int. J. Syst. Evol. Microbiol.">
        <title>Carboxylicivirga linearis sp. nov., isolated from a sea cucumber culture pond.</title>
        <authorList>
            <person name="Wang F.Q."/>
            <person name="Zhou Y.X."/>
            <person name="Lin X.Z."/>
            <person name="Chen G.J."/>
            <person name="Du Z.J."/>
        </authorList>
    </citation>
    <scope>NUCLEOTIDE SEQUENCE [LARGE SCALE GENOMIC DNA]</scope>
    <source>
        <strain evidence="2 3">FB218</strain>
    </source>
</reference>